<evidence type="ECO:0000256" key="9">
    <source>
        <dbReference type="ARBA" id="ARBA00022723"/>
    </source>
</evidence>
<dbReference type="Proteomes" id="UP000038045">
    <property type="component" value="Unplaced"/>
</dbReference>
<keyword evidence="8 17" id="KW-0436">Ligase</keyword>
<evidence type="ECO:0000256" key="13">
    <source>
        <dbReference type="ARBA" id="ARBA00022842"/>
    </source>
</evidence>
<evidence type="ECO:0000256" key="6">
    <source>
        <dbReference type="ARBA" id="ARBA00022490"/>
    </source>
</evidence>
<comment type="function">
    <text evidence="17">Catalyzes conversion of folates to polyglutamate derivatives allowing concentration of folate compounds in the cell and the intracellular retention of these cofactors, which are important substrates for most of the folate-dependent enzymes that are involved in one-carbon transfer reactions involved in purine, pyrimidine and amino acid synthesis.</text>
</comment>
<evidence type="ECO:0000256" key="19">
    <source>
        <dbReference type="PIRSR" id="PIRSR038895-2"/>
    </source>
</evidence>
<dbReference type="SUPFAM" id="SSF53244">
    <property type="entry name" value="MurD-like peptide ligases, peptide-binding domain"/>
    <property type="match status" value="1"/>
</dbReference>
<dbReference type="STRING" id="131310.A0A0N4Z4S3"/>
<evidence type="ECO:0000256" key="14">
    <source>
        <dbReference type="ARBA" id="ARBA00023128"/>
    </source>
</evidence>
<evidence type="ECO:0000256" key="11">
    <source>
        <dbReference type="ARBA" id="ARBA00022792"/>
    </source>
</evidence>
<keyword evidence="13 19" id="KW-0460">Magnesium</keyword>
<keyword evidence="12 18" id="KW-0067">ATP-binding</keyword>
<dbReference type="EC" id="6.3.2.17" evidence="17"/>
<feature type="binding site" evidence="18">
    <location>
        <position position="325"/>
    </location>
    <ligand>
        <name>ATP</name>
        <dbReference type="ChEBI" id="CHEBI:30616"/>
    </ligand>
</feature>
<evidence type="ECO:0000256" key="10">
    <source>
        <dbReference type="ARBA" id="ARBA00022741"/>
    </source>
</evidence>
<dbReference type="GO" id="GO:0005524">
    <property type="term" value="F:ATP binding"/>
    <property type="evidence" value="ECO:0007669"/>
    <property type="project" value="UniProtKB-KW"/>
</dbReference>
<comment type="cofactor">
    <cofactor evidence="17">
        <name>a monovalent cation</name>
        <dbReference type="ChEBI" id="CHEBI:60242"/>
    </cofactor>
    <text evidence="17">A monovalent cation.</text>
</comment>
<evidence type="ECO:0000256" key="8">
    <source>
        <dbReference type="ARBA" id="ARBA00022598"/>
    </source>
</evidence>
<dbReference type="GO" id="GO:0005743">
    <property type="term" value="C:mitochondrial inner membrane"/>
    <property type="evidence" value="ECO:0007669"/>
    <property type="project" value="UniProtKB-SubCell"/>
</dbReference>
<keyword evidence="6" id="KW-0963">Cytoplasm</keyword>
<evidence type="ECO:0000256" key="1">
    <source>
        <dbReference type="ARBA" id="ARBA00004273"/>
    </source>
</evidence>
<dbReference type="InterPro" id="IPR013221">
    <property type="entry name" value="Mur_ligase_cen"/>
</dbReference>
<keyword evidence="14" id="KW-0496">Mitochondrion</keyword>
<keyword evidence="15" id="KW-0472">Membrane</keyword>
<dbReference type="PANTHER" id="PTHR11136">
    <property type="entry name" value="FOLYLPOLYGLUTAMATE SYNTHASE-RELATED"/>
    <property type="match status" value="1"/>
</dbReference>
<accession>A0A0N4Z4S3</accession>
<dbReference type="AlphaFoldDB" id="A0A0N4Z4S3"/>
<dbReference type="PANTHER" id="PTHR11136:SF5">
    <property type="entry name" value="FOLYLPOLYGLUTAMATE SYNTHASE, MITOCHONDRIAL"/>
    <property type="match status" value="1"/>
</dbReference>
<evidence type="ECO:0000256" key="7">
    <source>
        <dbReference type="ARBA" id="ARBA00022563"/>
    </source>
</evidence>
<evidence type="ECO:0000256" key="12">
    <source>
        <dbReference type="ARBA" id="ARBA00022840"/>
    </source>
</evidence>
<dbReference type="GO" id="GO:0046872">
    <property type="term" value="F:metal ion binding"/>
    <property type="evidence" value="ECO:0007669"/>
    <property type="project" value="UniProtKB-KW"/>
</dbReference>
<dbReference type="PIRSF" id="PIRSF038895">
    <property type="entry name" value="FPGS"/>
    <property type="match status" value="1"/>
</dbReference>
<protein>
    <recommendedName>
        <fullName evidence="17">Folylpolyglutamate synthase</fullName>
        <ecNumber evidence="17">6.3.2.17</ecNumber>
    </recommendedName>
    <alternativeName>
        <fullName evidence="17">Folylpoly-gamma-glutamate synthetase</fullName>
    </alternativeName>
    <alternativeName>
        <fullName evidence="17">Tetrahydrofolylpolyglutamate synthase</fullName>
    </alternativeName>
</protein>
<dbReference type="WBParaSite" id="PTRK_0000198900.1">
    <property type="protein sequence ID" value="PTRK_0000198900.1"/>
    <property type="gene ID" value="PTRK_0000198900"/>
</dbReference>
<keyword evidence="10 18" id="KW-0547">Nucleotide-binding</keyword>
<dbReference type="SUPFAM" id="SSF53623">
    <property type="entry name" value="MurD-like peptide ligases, catalytic domain"/>
    <property type="match status" value="1"/>
</dbReference>
<keyword evidence="11" id="KW-0999">Mitochondrion inner membrane</keyword>
<dbReference type="Gene3D" id="3.90.190.20">
    <property type="entry name" value="Mur ligase, C-terminal domain"/>
    <property type="match status" value="1"/>
</dbReference>
<dbReference type="InterPro" id="IPR036615">
    <property type="entry name" value="Mur_ligase_C_dom_sf"/>
</dbReference>
<dbReference type="UniPathway" id="UPA00850"/>
<feature type="binding site" evidence="19">
    <location>
        <position position="180"/>
    </location>
    <ligand>
        <name>Mg(2+)</name>
        <dbReference type="ChEBI" id="CHEBI:18420"/>
        <label>1</label>
    </ligand>
</feature>
<dbReference type="GO" id="GO:0006730">
    <property type="term" value="P:one-carbon metabolic process"/>
    <property type="evidence" value="ECO:0007669"/>
    <property type="project" value="UniProtKB-KW"/>
</dbReference>
<feature type="binding site" evidence="19">
    <location>
        <position position="113"/>
    </location>
    <ligand>
        <name>Mg(2+)</name>
        <dbReference type="ChEBI" id="CHEBI:18420"/>
        <label>1</label>
    </ligand>
</feature>
<evidence type="ECO:0000256" key="3">
    <source>
        <dbReference type="ARBA" id="ARBA00004496"/>
    </source>
</evidence>
<dbReference type="InterPro" id="IPR036565">
    <property type="entry name" value="Mur-like_cat_sf"/>
</dbReference>
<comment type="similarity">
    <text evidence="5 17">Belongs to the folylpolyglutamate synthase family.</text>
</comment>
<evidence type="ECO:0000256" key="17">
    <source>
        <dbReference type="PIRNR" id="PIRNR038895"/>
    </source>
</evidence>
<reference evidence="22" key="1">
    <citation type="submission" date="2017-02" db="UniProtKB">
        <authorList>
            <consortium name="WormBaseParasite"/>
        </authorList>
    </citation>
    <scope>IDENTIFICATION</scope>
</reference>
<keyword evidence="21" id="KW-1185">Reference proteome</keyword>
<evidence type="ECO:0000313" key="21">
    <source>
        <dbReference type="Proteomes" id="UP000038045"/>
    </source>
</evidence>
<dbReference type="GO" id="GO:0005759">
    <property type="term" value="C:mitochondrial matrix"/>
    <property type="evidence" value="ECO:0007669"/>
    <property type="project" value="UniProtKB-SubCell"/>
</dbReference>
<dbReference type="Pfam" id="PF08245">
    <property type="entry name" value="Mur_ligase_M"/>
    <property type="match status" value="1"/>
</dbReference>
<dbReference type="PROSITE" id="PS01012">
    <property type="entry name" value="FOLYLPOLYGLU_SYNT_2"/>
    <property type="match status" value="1"/>
</dbReference>
<evidence type="ECO:0000256" key="18">
    <source>
        <dbReference type="PIRSR" id="PIRSR038895-1"/>
    </source>
</evidence>
<comment type="catalytic activity">
    <reaction evidence="16 17">
        <text>(6S)-5,6,7,8-tetrahydrofolyl-(gamma-L-Glu)(n) + L-glutamate + ATP = (6S)-5,6,7,8-tetrahydrofolyl-(gamma-L-Glu)(n+1) + ADP + phosphate + H(+)</text>
        <dbReference type="Rhea" id="RHEA:10580"/>
        <dbReference type="Rhea" id="RHEA-COMP:14738"/>
        <dbReference type="Rhea" id="RHEA-COMP:14740"/>
        <dbReference type="ChEBI" id="CHEBI:15378"/>
        <dbReference type="ChEBI" id="CHEBI:29985"/>
        <dbReference type="ChEBI" id="CHEBI:30616"/>
        <dbReference type="ChEBI" id="CHEBI:43474"/>
        <dbReference type="ChEBI" id="CHEBI:141005"/>
        <dbReference type="ChEBI" id="CHEBI:456216"/>
        <dbReference type="EC" id="6.3.2.17"/>
    </reaction>
</comment>
<evidence type="ECO:0000256" key="2">
    <source>
        <dbReference type="ARBA" id="ARBA00004305"/>
    </source>
</evidence>
<keyword evidence="9 19" id="KW-0479">Metal-binding</keyword>
<sequence>MTVPLRRRSSFLYCGAIMEMLHKCSLYDDAIIKLNSLISNAKAIEEARKNKYETQSKSLPMMRKYFEACNIDIKELDKLNVIHIAGSKGKGTTCAMIESILRDRGYKTGFFSSPHLVDVTERIRINGEQIDKDMFSKYFFNIYTKLVNNNISPLPGYFKFLTILAYHTFLKENVDVAIMEVGIGGEYDSTNIIEKPTVCGITTLDYDHTHLLGETIQEIAWQKGGIMKNLTPCITIPQEEEAMSVLYSRSEEKGSMLSIAPTLDESLIYSLQFPGKHQLSNLSLAIEIAKRWEEITNIRNKNNYQNIYSPEYLKRLFKNFIWRGRTQKIERNGIQYMVDGAHTQKSIEACTNWFMSDGSDNENGKCVKILVFSTTGERKGEKFLRILEKCKFNLVLFSSTIVKQNMKFDDSNLNLTIDANDATKKCYENQNIWSNISSGVPSEVFPTIEMCVMYINNLRKTTPDETEIRVLVTGSLHLVGGVISFIEN</sequence>
<dbReference type="GO" id="GO:0005829">
    <property type="term" value="C:cytosol"/>
    <property type="evidence" value="ECO:0007669"/>
    <property type="project" value="TreeGrafter"/>
</dbReference>
<evidence type="ECO:0000256" key="15">
    <source>
        <dbReference type="ARBA" id="ARBA00023136"/>
    </source>
</evidence>
<dbReference type="Gene3D" id="3.40.1190.10">
    <property type="entry name" value="Mur-like, catalytic domain"/>
    <property type="match status" value="1"/>
</dbReference>
<dbReference type="InterPro" id="IPR018109">
    <property type="entry name" value="Folylpolyglutamate_synth_CS"/>
</dbReference>
<feature type="binding site" evidence="18">
    <location>
        <position position="339"/>
    </location>
    <ligand>
        <name>ATP</name>
        <dbReference type="ChEBI" id="CHEBI:30616"/>
    </ligand>
</feature>
<comment type="pathway">
    <text evidence="4 17">Cofactor biosynthesis; tetrahydrofolylpolyglutamate biosynthesis.</text>
</comment>
<evidence type="ECO:0000259" key="20">
    <source>
        <dbReference type="Pfam" id="PF08245"/>
    </source>
</evidence>
<evidence type="ECO:0000256" key="4">
    <source>
        <dbReference type="ARBA" id="ARBA00005150"/>
    </source>
</evidence>
<name>A0A0N4Z4S3_PARTI</name>
<dbReference type="InterPro" id="IPR001645">
    <property type="entry name" value="Folylpolyglutamate_synth"/>
</dbReference>
<dbReference type="InterPro" id="IPR023600">
    <property type="entry name" value="Folylpolyglutamate_synth_euk"/>
</dbReference>
<organism evidence="21 22">
    <name type="scientific">Parastrongyloides trichosuri</name>
    <name type="common">Possum-specific nematode worm</name>
    <dbReference type="NCBI Taxonomy" id="131310"/>
    <lineage>
        <taxon>Eukaryota</taxon>
        <taxon>Metazoa</taxon>
        <taxon>Ecdysozoa</taxon>
        <taxon>Nematoda</taxon>
        <taxon>Chromadorea</taxon>
        <taxon>Rhabditida</taxon>
        <taxon>Tylenchina</taxon>
        <taxon>Panagrolaimomorpha</taxon>
        <taxon>Strongyloidoidea</taxon>
        <taxon>Strongyloididae</taxon>
        <taxon>Parastrongyloides</taxon>
    </lineage>
</organism>
<feature type="domain" description="Mur ligase central" evidence="20">
    <location>
        <begin position="84"/>
        <end position="253"/>
    </location>
</feature>
<comment type="subcellular location">
    <subcellularLocation>
        <location evidence="3">Cytoplasm</location>
    </subcellularLocation>
    <subcellularLocation>
        <location evidence="1">Mitochondrion inner membrane</location>
    </subcellularLocation>
    <subcellularLocation>
        <location evidence="2">Mitochondrion matrix</location>
    </subcellularLocation>
</comment>
<dbReference type="GO" id="GO:0004326">
    <property type="term" value="F:tetrahydrofolylpolyglutamate synthase activity"/>
    <property type="evidence" value="ECO:0007669"/>
    <property type="project" value="UniProtKB-EC"/>
</dbReference>
<feature type="binding site" evidence="19">
    <location>
        <position position="208"/>
    </location>
    <ligand>
        <name>Mg(2+)</name>
        <dbReference type="ChEBI" id="CHEBI:18420"/>
        <label>1</label>
    </ligand>
</feature>
<evidence type="ECO:0000256" key="5">
    <source>
        <dbReference type="ARBA" id="ARBA00008276"/>
    </source>
</evidence>
<evidence type="ECO:0000313" key="22">
    <source>
        <dbReference type="WBParaSite" id="PTRK_0000198900.1"/>
    </source>
</evidence>
<dbReference type="NCBIfam" id="TIGR01499">
    <property type="entry name" value="folC"/>
    <property type="match status" value="1"/>
</dbReference>
<proteinExistence type="inferred from homology"/>
<evidence type="ECO:0000256" key="16">
    <source>
        <dbReference type="ARBA" id="ARBA00047493"/>
    </source>
</evidence>
<keyword evidence="7 17" id="KW-0554">One-carbon metabolism</keyword>